<feature type="coiled-coil region" evidence="5">
    <location>
        <begin position="68"/>
        <end position="99"/>
    </location>
</feature>
<dbReference type="Proteomes" id="UP000593568">
    <property type="component" value="Unassembled WGS sequence"/>
</dbReference>
<dbReference type="Pfam" id="PF10602">
    <property type="entry name" value="RPN7"/>
    <property type="match status" value="1"/>
</dbReference>
<evidence type="ECO:0000313" key="7">
    <source>
        <dbReference type="EMBL" id="MBA0761654.1"/>
    </source>
</evidence>
<evidence type="ECO:0000256" key="1">
    <source>
        <dbReference type="ARBA" id="ARBA00002187"/>
    </source>
</evidence>
<dbReference type="AlphaFoldDB" id="A0A7J9DM55"/>
<dbReference type="InterPro" id="IPR049549">
    <property type="entry name" value="RPN7_PSMD6_C"/>
</dbReference>
<dbReference type="SUPFAM" id="SSF46785">
    <property type="entry name" value="Winged helix' DNA-binding domain"/>
    <property type="match status" value="1"/>
</dbReference>
<dbReference type="InterPro" id="IPR045135">
    <property type="entry name" value="Rpn7_N"/>
</dbReference>
<dbReference type="InterPro" id="IPR019585">
    <property type="entry name" value="Rpn7/CSN1"/>
</dbReference>
<dbReference type="InterPro" id="IPR000717">
    <property type="entry name" value="PCI_dom"/>
</dbReference>
<dbReference type="Gene3D" id="1.25.40.570">
    <property type="match status" value="1"/>
</dbReference>
<evidence type="ECO:0000256" key="5">
    <source>
        <dbReference type="SAM" id="Coils"/>
    </source>
</evidence>
<organism evidence="7 8">
    <name type="scientific">Gossypium trilobum</name>
    <dbReference type="NCBI Taxonomy" id="34281"/>
    <lineage>
        <taxon>Eukaryota</taxon>
        <taxon>Viridiplantae</taxon>
        <taxon>Streptophyta</taxon>
        <taxon>Embryophyta</taxon>
        <taxon>Tracheophyta</taxon>
        <taxon>Spermatophyta</taxon>
        <taxon>Magnoliopsida</taxon>
        <taxon>eudicotyledons</taxon>
        <taxon>Gunneridae</taxon>
        <taxon>Pentapetalae</taxon>
        <taxon>rosids</taxon>
        <taxon>malvids</taxon>
        <taxon>Malvales</taxon>
        <taxon>Malvaceae</taxon>
        <taxon>Malvoideae</taxon>
        <taxon>Gossypium</taxon>
    </lineage>
</organism>
<dbReference type="Pfam" id="PF21154">
    <property type="entry name" value="RPN7_PSMD6_C"/>
    <property type="match status" value="1"/>
</dbReference>
<dbReference type="PANTHER" id="PTHR14145:SF1">
    <property type="entry name" value="26S PROTEASOME NON-ATPASE REGULATORY SUBUNIT 6"/>
    <property type="match status" value="1"/>
</dbReference>
<evidence type="ECO:0000259" key="6">
    <source>
        <dbReference type="PROSITE" id="PS50250"/>
    </source>
</evidence>
<evidence type="ECO:0000313" key="8">
    <source>
        <dbReference type="Proteomes" id="UP000593568"/>
    </source>
</evidence>
<accession>A0A7J9DM55</accession>
<dbReference type="EMBL" id="JABEZW010000003">
    <property type="protein sequence ID" value="MBA0761654.1"/>
    <property type="molecule type" value="Genomic_DNA"/>
</dbReference>
<proteinExistence type="inferred from homology"/>
<dbReference type="FunFam" id="1.25.40.570:FF:000005">
    <property type="entry name" value="26S proteasome regulatory subunit N7"/>
    <property type="match status" value="1"/>
</dbReference>
<dbReference type="GO" id="GO:0000502">
    <property type="term" value="C:proteasome complex"/>
    <property type="evidence" value="ECO:0007669"/>
    <property type="project" value="UniProtKB-KW"/>
</dbReference>
<comment type="caution">
    <text evidence="7">The sequence shown here is derived from an EMBL/GenBank/DDBJ whole genome shotgun (WGS) entry which is preliminary data.</text>
</comment>
<name>A0A7J9DM55_9ROSI</name>
<comment type="similarity">
    <text evidence="2">Belongs to the proteasome subunit S10 family.</text>
</comment>
<protein>
    <recommendedName>
        <fullName evidence="4">26S proteasome regulatory subunit RPN7</fullName>
    </recommendedName>
</protein>
<evidence type="ECO:0000256" key="3">
    <source>
        <dbReference type="ARBA" id="ARBA00022942"/>
    </source>
</evidence>
<comment type="function">
    <text evidence="1">Acts as a regulatory subunit of the 26S proteasome which is involved in the ATP-dependent degradation of ubiquitinated proteins.</text>
</comment>
<dbReference type="GO" id="GO:0043161">
    <property type="term" value="P:proteasome-mediated ubiquitin-dependent protein catabolic process"/>
    <property type="evidence" value="ECO:0007669"/>
    <property type="project" value="TreeGrafter"/>
</dbReference>
<dbReference type="PROSITE" id="PS50250">
    <property type="entry name" value="PCI"/>
    <property type="match status" value="1"/>
</dbReference>
<keyword evidence="3" id="KW-0647">Proteasome</keyword>
<evidence type="ECO:0000256" key="2">
    <source>
        <dbReference type="ARBA" id="ARBA00005717"/>
    </source>
</evidence>
<gene>
    <name evidence="7" type="ORF">Gotri_024271</name>
</gene>
<evidence type="ECO:0000256" key="4">
    <source>
        <dbReference type="ARBA" id="ARBA00075096"/>
    </source>
</evidence>
<dbReference type="PANTHER" id="PTHR14145">
    <property type="entry name" value="26S PROTESOME SUBUNIT 6"/>
    <property type="match status" value="1"/>
</dbReference>
<dbReference type="SMART" id="SM00088">
    <property type="entry name" value="PINT"/>
    <property type="match status" value="1"/>
</dbReference>
<dbReference type="Pfam" id="PF01399">
    <property type="entry name" value="PCI"/>
    <property type="match status" value="1"/>
</dbReference>
<feature type="domain" description="PCI" evidence="6">
    <location>
        <begin position="191"/>
        <end position="359"/>
    </location>
</feature>
<keyword evidence="5" id="KW-0175">Coiled coil</keyword>
<dbReference type="InterPro" id="IPR036390">
    <property type="entry name" value="WH_DNA-bd_sf"/>
</dbReference>
<sequence>MDTQDGTQQSQQLILAHNVFLLKHPDVSDIEKVRLSDEVLYSVQSNDMTSYYETLVTDKVLELDQSLLESMRAKNEEEIKKLDEKIADAEENLGESEVREAHLAKSLYYIRIGEKEKALEQLKVTESKTVAVGQKMDLVFYTLQIGLFYMDFDLISKSIDKAKNLFEGGGDWERKNRLKVYEGLYCMSTRNFKKAANLFLDSISTFTTYELFPYDTFIFYTVLTSIISLDRVSLKQKVADAPEILTVIGKIPHLSEFLNSLYDCQYKSFFLAFAGLTEQIKLDRYLHPHFRFYMREVRTVVYSQFLESYKSVTIEAMAKAFGVTVEFIDMELSRFIAAGKLHCKIDKVAGVLETNRPDAKNALYQATIKQGDFLLNRIQKLSRVIDL</sequence>
<reference evidence="7 8" key="1">
    <citation type="journal article" date="2019" name="Genome Biol. Evol.">
        <title>Insights into the evolution of the New World diploid cottons (Gossypium, subgenus Houzingenia) based on genome sequencing.</title>
        <authorList>
            <person name="Grover C.E."/>
            <person name="Arick M.A. 2nd"/>
            <person name="Thrash A."/>
            <person name="Conover J.L."/>
            <person name="Sanders W.S."/>
            <person name="Peterson D.G."/>
            <person name="Frelichowski J.E."/>
            <person name="Scheffler J.A."/>
            <person name="Scheffler B.E."/>
            <person name="Wendel J.F."/>
        </authorList>
    </citation>
    <scope>NUCLEOTIDE SEQUENCE [LARGE SCALE GENOMIC DNA]</scope>
    <source>
        <strain evidence="7">8</strain>
        <tissue evidence="7">Leaf</tissue>
    </source>
</reference>
<keyword evidence="8" id="KW-1185">Reference proteome</keyword>